<dbReference type="InterPro" id="IPR008628">
    <property type="entry name" value="GPP34-like"/>
</dbReference>
<comment type="subcellular location">
    <subcellularLocation>
        <location evidence="1">Golgi apparatus membrane</location>
        <topology evidence="1">Peripheral membrane protein</topology>
        <orientation evidence="1">Cytoplasmic side</orientation>
    </subcellularLocation>
</comment>
<keyword evidence="2" id="KW-0333">Golgi apparatus</keyword>
<name>A0A3A9ZLG7_9ACTN</name>
<evidence type="ECO:0000256" key="3">
    <source>
        <dbReference type="ARBA" id="ARBA00023121"/>
    </source>
</evidence>
<dbReference type="EMBL" id="RBAN01000013">
    <property type="protein sequence ID" value="RKN49035.1"/>
    <property type="molecule type" value="Genomic_DNA"/>
</dbReference>
<dbReference type="GO" id="GO:0012505">
    <property type="term" value="C:endomembrane system"/>
    <property type="evidence" value="ECO:0007669"/>
    <property type="project" value="UniProtKB-ARBA"/>
</dbReference>
<dbReference type="GO" id="GO:0043001">
    <property type="term" value="P:Golgi to plasma membrane protein transport"/>
    <property type="evidence" value="ECO:0007669"/>
    <property type="project" value="TreeGrafter"/>
</dbReference>
<reference evidence="5 6" key="1">
    <citation type="journal article" date="2015" name="Int. J. Syst. Evol. Microbiol.">
        <title>Micromonospora costi sp. nov., isolated from a leaf of Costus speciosus.</title>
        <authorList>
            <person name="Thawai C."/>
        </authorList>
    </citation>
    <scope>NUCLEOTIDE SEQUENCE [LARGE SCALE GENOMIC DNA]</scope>
    <source>
        <strain evidence="5 6">CS1-12</strain>
    </source>
</reference>
<dbReference type="GO" id="GO:0006890">
    <property type="term" value="P:retrograde vesicle-mediated transport, Golgi to endoplasmic reticulum"/>
    <property type="evidence" value="ECO:0007669"/>
    <property type="project" value="TreeGrafter"/>
</dbReference>
<proteinExistence type="predicted"/>
<keyword evidence="3" id="KW-0446">Lipid-binding</keyword>
<dbReference type="GO" id="GO:0070273">
    <property type="term" value="F:phosphatidylinositol-4-phosphate binding"/>
    <property type="evidence" value="ECO:0007669"/>
    <property type="project" value="InterPro"/>
</dbReference>
<dbReference type="RefSeq" id="WP_120783568.1">
    <property type="nucleotide sequence ID" value="NZ_JBHLUP010000009.1"/>
</dbReference>
<sequence length="226" mass="23956">MADLTLAHELALLGHDDAGVNRLGSPHLGYGLAGALLLDLALAGRLAVTDGRVSVTGAEPLGVPLLDDALTRIASDEKRRKPKDWVGRLAKGLPERVLDGLVDAGVLRRESDRVLWVFPRTRYPSPTGAEPAVEADARRRMLAAMAAQGPVEPRTAALISLSRAVGLDRKLFRDLPKDQVKRRLAEISEGSWASDATRRAIMETQAAVMAATSAATTAAIVTTAGS</sequence>
<dbReference type="Gene3D" id="1.10.3630.10">
    <property type="entry name" value="yeast vps74-n-term truncation variant domain like"/>
    <property type="match status" value="1"/>
</dbReference>
<dbReference type="AlphaFoldDB" id="A0A3A9ZLG7"/>
<dbReference type="InterPro" id="IPR038261">
    <property type="entry name" value="GPP34-like_sf"/>
</dbReference>
<accession>A0A3A9ZLG7</accession>
<gene>
    <name evidence="5" type="ORF">D7193_32730</name>
</gene>
<evidence type="ECO:0000313" key="5">
    <source>
        <dbReference type="EMBL" id="RKN49035.1"/>
    </source>
</evidence>
<protein>
    <submittedName>
        <fullName evidence="5">GPP34 family phosphoprotein</fullName>
    </submittedName>
</protein>
<dbReference type="GO" id="GO:0005829">
    <property type="term" value="C:cytosol"/>
    <property type="evidence" value="ECO:0007669"/>
    <property type="project" value="TreeGrafter"/>
</dbReference>
<evidence type="ECO:0000313" key="6">
    <source>
        <dbReference type="Proteomes" id="UP000279968"/>
    </source>
</evidence>
<evidence type="ECO:0000256" key="4">
    <source>
        <dbReference type="ARBA" id="ARBA00023136"/>
    </source>
</evidence>
<evidence type="ECO:0000256" key="1">
    <source>
        <dbReference type="ARBA" id="ARBA00004255"/>
    </source>
</evidence>
<dbReference type="Pfam" id="PF05719">
    <property type="entry name" value="GPP34"/>
    <property type="match status" value="1"/>
</dbReference>
<dbReference type="OrthoDB" id="4962633at2"/>
<dbReference type="Proteomes" id="UP000279968">
    <property type="component" value="Unassembled WGS sequence"/>
</dbReference>
<evidence type="ECO:0000256" key="2">
    <source>
        <dbReference type="ARBA" id="ARBA00023034"/>
    </source>
</evidence>
<dbReference type="GO" id="GO:0007030">
    <property type="term" value="P:Golgi organization"/>
    <property type="evidence" value="ECO:0007669"/>
    <property type="project" value="TreeGrafter"/>
</dbReference>
<comment type="caution">
    <text evidence="5">The sequence shown here is derived from an EMBL/GenBank/DDBJ whole genome shotgun (WGS) entry which is preliminary data.</text>
</comment>
<dbReference type="GO" id="GO:0048194">
    <property type="term" value="P:Golgi vesicle budding"/>
    <property type="evidence" value="ECO:0007669"/>
    <property type="project" value="TreeGrafter"/>
</dbReference>
<keyword evidence="6" id="KW-1185">Reference proteome</keyword>
<dbReference type="PANTHER" id="PTHR12704">
    <property type="entry name" value="TRANS-GOLGI PROTEIN GMX33"/>
    <property type="match status" value="1"/>
</dbReference>
<dbReference type="PANTHER" id="PTHR12704:SF2">
    <property type="entry name" value="GOLGI PHOSPHOPROTEIN 3 HOMOLOG SAURON"/>
    <property type="match status" value="1"/>
</dbReference>
<organism evidence="5 6">
    <name type="scientific">Micromonospora costi</name>
    <dbReference type="NCBI Taxonomy" id="1530042"/>
    <lineage>
        <taxon>Bacteria</taxon>
        <taxon>Bacillati</taxon>
        <taxon>Actinomycetota</taxon>
        <taxon>Actinomycetes</taxon>
        <taxon>Micromonosporales</taxon>
        <taxon>Micromonosporaceae</taxon>
        <taxon>Micromonospora</taxon>
    </lineage>
</organism>
<keyword evidence="4" id="KW-0472">Membrane</keyword>